<gene>
    <name evidence="8" type="ORF">WALSEDRAFT_10702</name>
</gene>
<dbReference type="KEGG" id="wse:WALSEDRAFT_10702"/>
<evidence type="ECO:0000256" key="5">
    <source>
        <dbReference type="ARBA" id="ARBA00022989"/>
    </source>
</evidence>
<evidence type="ECO:0000256" key="2">
    <source>
        <dbReference type="ARBA" id="ARBA00008917"/>
    </source>
</evidence>
<dbReference type="HOGENOM" id="CLU_051898_2_1_1"/>
<proteinExistence type="inferred from homology"/>
<feature type="non-terminal residue" evidence="8">
    <location>
        <position position="174"/>
    </location>
</feature>
<name>I4YGV8_WALMC</name>
<dbReference type="EMBL" id="JH668225">
    <property type="protein sequence ID" value="EIM23200.1"/>
    <property type="molecule type" value="Genomic_DNA"/>
</dbReference>
<evidence type="ECO:0000313" key="8">
    <source>
        <dbReference type="EMBL" id="EIM23200.1"/>
    </source>
</evidence>
<sequence>MDDIRNEIKKIAPTTRFIALSSIGVSLISFIAPAYVGMHTKLVFPQLWRLYTGFFILPRSISAIFDFVILYRTSSDLEGSGTSTAGAVYAWNRIVDATLILLLNIPINAFSLFRPLFVSIIYTQSLISPNATVNLFGLVSIPHYAYPYVILLIDMVSAGPVSVLISLTGIIATH</sequence>
<dbReference type="GO" id="GO:0006950">
    <property type="term" value="P:response to stress"/>
    <property type="evidence" value="ECO:0007669"/>
    <property type="project" value="UniProtKB-ARBA"/>
</dbReference>
<dbReference type="PANTHER" id="PTHR11009">
    <property type="entry name" value="DER1-LIKE PROTEIN, DERLIN"/>
    <property type="match status" value="1"/>
</dbReference>
<keyword evidence="4 7" id="KW-0256">Endoplasmic reticulum</keyword>
<feature type="transmembrane region" description="Helical" evidence="7">
    <location>
        <begin position="48"/>
        <end position="71"/>
    </location>
</feature>
<dbReference type="eggNOG" id="KOG0858">
    <property type="taxonomic scope" value="Eukaryota"/>
</dbReference>
<keyword evidence="5 7" id="KW-1133">Transmembrane helix</keyword>
<evidence type="ECO:0000256" key="4">
    <source>
        <dbReference type="ARBA" id="ARBA00022824"/>
    </source>
</evidence>
<evidence type="ECO:0000256" key="7">
    <source>
        <dbReference type="RuleBase" id="RU363059"/>
    </source>
</evidence>
<feature type="transmembrane region" description="Helical" evidence="7">
    <location>
        <begin position="17"/>
        <end position="36"/>
    </location>
</feature>
<dbReference type="Pfam" id="PF04511">
    <property type="entry name" value="DER1"/>
    <property type="match status" value="1"/>
</dbReference>
<dbReference type="AlphaFoldDB" id="I4YGV8"/>
<accession>I4YGV8</accession>
<evidence type="ECO:0000256" key="3">
    <source>
        <dbReference type="ARBA" id="ARBA00022692"/>
    </source>
</evidence>
<keyword evidence="3 7" id="KW-0812">Transmembrane</keyword>
<dbReference type="InParanoid" id="I4YGV8"/>
<keyword evidence="9" id="KW-1185">Reference proteome</keyword>
<comment type="subcellular location">
    <subcellularLocation>
        <location evidence="1 7">Endoplasmic reticulum membrane</location>
        <topology evidence="1 7">Multi-pass membrane protein</topology>
    </subcellularLocation>
</comment>
<comment type="function">
    <text evidence="7">May be involved in the degradation of misfolded endoplasmic reticulum (ER) luminal proteins.</text>
</comment>
<dbReference type="GO" id="GO:0005789">
    <property type="term" value="C:endoplasmic reticulum membrane"/>
    <property type="evidence" value="ECO:0007669"/>
    <property type="project" value="UniProtKB-SubCell"/>
</dbReference>
<evidence type="ECO:0000256" key="6">
    <source>
        <dbReference type="ARBA" id="ARBA00023136"/>
    </source>
</evidence>
<organism evidence="8 9">
    <name type="scientific">Wallemia mellicola (strain ATCC MYA-4683 / CBS 633.66)</name>
    <name type="common">Wallemia sebi (CBS 633.66)</name>
    <dbReference type="NCBI Taxonomy" id="671144"/>
    <lineage>
        <taxon>Eukaryota</taxon>
        <taxon>Fungi</taxon>
        <taxon>Dikarya</taxon>
        <taxon>Basidiomycota</taxon>
        <taxon>Wallemiomycotina</taxon>
        <taxon>Wallemiomycetes</taxon>
        <taxon>Wallemiales</taxon>
        <taxon>Wallemiaceae</taxon>
        <taxon>Wallemia</taxon>
    </lineage>
</organism>
<feature type="transmembrane region" description="Helical" evidence="7">
    <location>
        <begin position="99"/>
        <end position="125"/>
    </location>
</feature>
<dbReference type="Proteomes" id="UP000005242">
    <property type="component" value="Unassembled WGS sequence"/>
</dbReference>
<dbReference type="STRING" id="671144.I4YGV8"/>
<dbReference type="OrthoDB" id="1716531at2759"/>
<evidence type="ECO:0000313" key="9">
    <source>
        <dbReference type="Proteomes" id="UP000005242"/>
    </source>
</evidence>
<evidence type="ECO:0000256" key="1">
    <source>
        <dbReference type="ARBA" id="ARBA00004477"/>
    </source>
</evidence>
<dbReference type="GeneID" id="18470584"/>
<dbReference type="InterPro" id="IPR007599">
    <property type="entry name" value="DER1"/>
</dbReference>
<comment type="similarity">
    <text evidence="2 7">Belongs to the derlin family.</text>
</comment>
<dbReference type="OMA" id="KWWISSE"/>
<reference evidence="8 9" key="1">
    <citation type="journal article" date="2012" name="Fungal Genet. Biol.">
        <title>The genome of the xerotolerant mold Wallemia sebi reveals adaptations to osmotic stress and suggests cryptic sexual reproduction.</title>
        <authorList>
            <person name="Padamsee M."/>
            <person name="Kumar T.K.A."/>
            <person name="Riley R."/>
            <person name="Binder M."/>
            <person name="Boyd A."/>
            <person name="Calvo A.M."/>
            <person name="Furukawa K."/>
            <person name="Hesse C."/>
            <person name="Hohmann S."/>
            <person name="James T.Y."/>
            <person name="LaButti K."/>
            <person name="Lapidus A."/>
            <person name="Lindquist E."/>
            <person name="Lucas S."/>
            <person name="Miller K."/>
            <person name="Shantappa S."/>
            <person name="Grigoriev I.V."/>
            <person name="Hibbett D.S."/>
            <person name="McLaughlin D.J."/>
            <person name="Spatafora J.W."/>
            <person name="Aime M.C."/>
        </authorList>
    </citation>
    <scope>NUCLEOTIDE SEQUENCE [LARGE SCALE GENOMIC DNA]</scope>
    <source>
        <strain evidence="9">ATCC MYA-4683 / CBS 633.66</strain>
    </source>
</reference>
<dbReference type="RefSeq" id="XP_006956492.1">
    <property type="nucleotide sequence ID" value="XM_006956430.1"/>
</dbReference>
<feature type="transmembrane region" description="Helical" evidence="7">
    <location>
        <begin position="145"/>
        <end position="172"/>
    </location>
</feature>
<protein>
    <recommendedName>
        <fullName evidence="7">Derlin</fullName>
    </recommendedName>
</protein>
<keyword evidence="6 7" id="KW-0472">Membrane</keyword>